<comment type="caution">
    <text evidence="2">The sequence shown here is derived from an EMBL/GenBank/DDBJ whole genome shotgun (WGS) entry which is preliminary data.</text>
</comment>
<dbReference type="Proteomes" id="UP001213681">
    <property type="component" value="Unassembled WGS sequence"/>
</dbReference>
<evidence type="ECO:0000313" key="3">
    <source>
        <dbReference type="Proteomes" id="UP001213681"/>
    </source>
</evidence>
<evidence type="ECO:0000256" key="1">
    <source>
        <dbReference type="SAM" id="MobiDB-lite"/>
    </source>
</evidence>
<dbReference type="RefSeq" id="XP_056771285.1">
    <property type="nucleotide sequence ID" value="XM_056903518.1"/>
</dbReference>
<organism evidence="2 3">
    <name type="scientific">Penicillium daleae</name>
    <dbReference type="NCBI Taxonomy" id="63821"/>
    <lineage>
        <taxon>Eukaryota</taxon>
        <taxon>Fungi</taxon>
        <taxon>Dikarya</taxon>
        <taxon>Ascomycota</taxon>
        <taxon>Pezizomycotina</taxon>
        <taxon>Eurotiomycetes</taxon>
        <taxon>Eurotiomycetidae</taxon>
        <taxon>Eurotiales</taxon>
        <taxon>Aspergillaceae</taxon>
        <taxon>Penicillium</taxon>
    </lineage>
</organism>
<feature type="region of interest" description="Disordered" evidence="1">
    <location>
        <begin position="142"/>
        <end position="163"/>
    </location>
</feature>
<feature type="region of interest" description="Disordered" evidence="1">
    <location>
        <begin position="52"/>
        <end position="123"/>
    </location>
</feature>
<reference evidence="2" key="1">
    <citation type="submission" date="2022-12" db="EMBL/GenBank/DDBJ databases">
        <authorList>
            <person name="Petersen C."/>
        </authorList>
    </citation>
    <scope>NUCLEOTIDE SEQUENCE</scope>
    <source>
        <strain evidence="2">IBT 16125</strain>
    </source>
</reference>
<feature type="compositionally biased region" description="Polar residues" evidence="1">
    <location>
        <begin position="102"/>
        <end position="118"/>
    </location>
</feature>
<reference evidence="2" key="2">
    <citation type="journal article" date="2023" name="IMA Fungus">
        <title>Comparative genomic study of the Penicillium genus elucidates a diverse pangenome and 15 lateral gene transfer events.</title>
        <authorList>
            <person name="Petersen C."/>
            <person name="Sorensen T."/>
            <person name="Nielsen M.R."/>
            <person name="Sondergaard T.E."/>
            <person name="Sorensen J.L."/>
            <person name="Fitzpatrick D.A."/>
            <person name="Frisvad J.C."/>
            <person name="Nielsen K.L."/>
        </authorList>
    </citation>
    <scope>NUCLEOTIDE SEQUENCE</scope>
    <source>
        <strain evidence="2">IBT 16125</strain>
    </source>
</reference>
<gene>
    <name evidence="2" type="ORF">N7458_000124</name>
</gene>
<sequence length="437" mass="49169">MEEHPEHWRHTLMGWDFWQDAKQYENKISQELDIALDLDIPRRFPFNLVPEETPTKRQRRLSMSDAGKTGIQRHSSLSTGVSRFRAHEHRARSPSPRKMIPSSLNPFASRGSAPTTPSALRIGRCSPLKQLDLPSGVLVQTREVSPSPAPPISRQVAPPADDFGTAERPFTGFRGGATWLDLPRTKKTLGLDLSWPCTDETKEPVRLDILELEPLCQFRGLRALKITGMLQSYQPYIWQAAWLNLELEELCLEMALEPTIDNAGHAAQWRPICDGWEMDKNPSAEPVGNLGDGSLHPDIGCGEYLDKQCIEKAKILAMTMGRTSQCLSIKHLTMSGFVVDADPFVQWFDPLKLQSIKFKGQCFDAGLWLPESMKSITVRYPRKVELEPVGVGMTSVDLRKELKVVDIQDGLTVGESSFPACQEETRALMHFINRVEN</sequence>
<dbReference type="AlphaFoldDB" id="A0AAD6CFZ7"/>
<keyword evidence="3" id="KW-1185">Reference proteome</keyword>
<evidence type="ECO:0000313" key="2">
    <source>
        <dbReference type="EMBL" id="KAJ5464438.1"/>
    </source>
</evidence>
<dbReference type="EMBL" id="JAPVEA010000001">
    <property type="protein sequence ID" value="KAJ5464438.1"/>
    <property type="molecule type" value="Genomic_DNA"/>
</dbReference>
<dbReference type="GeneID" id="81593761"/>
<protein>
    <submittedName>
        <fullName evidence="2">Uncharacterized protein</fullName>
    </submittedName>
</protein>
<proteinExistence type="predicted"/>
<accession>A0AAD6CFZ7</accession>
<name>A0AAD6CFZ7_9EURO</name>
<feature type="compositionally biased region" description="Polar residues" evidence="1">
    <location>
        <begin position="72"/>
        <end position="81"/>
    </location>
</feature>